<dbReference type="EMBL" id="UINC01219087">
    <property type="protein sequence ID" value="SVE46397.1"/>
    <property type="molecule type" value="Genomic_DNA"/>
</dbReference>
<evidence type="ECO:0000256" key="1">
    <source>
        <dbReference type="ARBA" id="ARBA00001946"/>
    </source>
</evidence>
<organism evidence="6">
    <name type="scientific">marine metagenome</name>
    <dbReference type="NCBI Taxonomy" id="408172"/>
    <lineage>
        <taxon>unclassified sequences</taxon>
        <taxon>metagenomes</taxon>
        <taxon>ecological metagenomes</taxon>
    </lineage>
</organism>
<evidence type="ECO:0000256" key="5">
    <source>
        <dbReference type="ARBA" id="ARBA00023229"/>
    </source>
</evidence>
<dbReference type="Gene3D" id="1.10.600.10">
    <property type="entry name" value="Farnesyl Diphosphate Synthase"/>
    <property type="match status" value="1"/>
</dbReference>
<dbReference type="SUPFAM" id="SSF48576">
    <property type="entry name" value="Terpenoid synthases"/>
    <property type="match status" value="1"/>
</dbReference>
<comment type="cofactor">
    <cofactor evidence="1">
        <name>Mg(2+)</name>
        <dbReference type="ChEBI" id="CHEBI:18420"/>
    </cofactor>
</comment>
<keyword evidence="3" id="KW-0479">Metal-binding</keyword>
<dbReference type="PANTHER" id="PTHR43281:SF1">
    <property type="entry name" value="FARNESYL DIPHOSPHATE SYNTHASE"/>
    <property type="match status" value="1"/>
</dbReference>
<evidence type="ECO:0000256" key="3">
    <source>
        <dbReference type="ARBA" id="ARBA00022723"/>
    </source>
</evidence>
<gene>
    <name evidence="6" type="ORF">METZ01_LOCUS499251</name>
</gene>
<keyword evidence="5" id="KW-0414">Isoprene biosynthesis</keyword>
<dbReference type="PANTHER" id="PTHR43281">
    <property type="entry name" value="FARNESYL DIPHOSPHATE SYNTHASE"/>
    <property type="match status" value="1"/>
</dbReference>
<dbReference type="Pfam" id="PF00348">
    <property type="entry name" value="polyprenyl_synt"/>
    <property type="match status" value="1"/>
</dbReference>
<keyword evidence="4" id="KW-0460">Magnesium</keyword>
<dbReference type="GO" id="GO:0046872">
    <property type="term" value="F:metal ion binding"/>
    <property type="evidence" value="ECO:0007669"/>
    <property type="project" value="UniProtKB-KW"/>
</dbReference>
<keyword evidence="2" id="KW-0808">Transferase</keyword>
<dbReference type="AlphaFoldDB" id="A0A383DPH3"/>
<evidence type="ECO:0000313" key="6">
    <source>
        <dbReference type="EMBL" id="SVE46397.1"/>
    </source>
</evidence>
<dbReference type="InterPro" id="IPR008949">
    <property type="entry name" value="Isoprenoid_synthase_dom_sf"/>
</dbReference>
<protein>
    <recommendedName>
        <fullName evidence="7">Polyprenyl synthetase family protein</fullName>
    </recommendedName>
</protein>
<accession>A0A383DPH3</accession>
<evidence type="ECO:0008006" key="7">
    <source>
        <dbReference type="Google" id="ProtNLM"/>
    </source>
</evidence>
<name>A0A383DPH3_9ZZZZ</name>
<reference evidence="6" key="1">
    <citation type="submission" date="2018-05" db="EMBL/GenBank/DDBJ databases">
        <authorList>
            <person name="Lanie J.A."/>
            <person name="Ng W.-L."/>
            <person name="Kazmierczak K.M."/>
            <person name="Andrzejewski T.M."/>
            <person name="Davidsen T.M."/>
            <person name="Wayne K.J."/>
            <person name="Tettelin H."/>
            <person name="Glass J.I."/>
            <person name="Rusch D."/>
            <person name="Podicherti R."/>
            <person name="Tsui H.-C.T."/>
            <person name="Winkler M.E."/>
        </authorList>
    </citation>
    <scope>NUCLEOTIDE SEQUENCE</scope>
</reference>
<dbReference type="InterPro" id="IPR000092">
    <property type="entry name" value="Polyprenyl_synt"/>
</dbReference>
<evidence type="ECO:0000256" key="2">
    <source>
        <dbReference type="ARBA" id="ARBA00022679"/>
    </source>
</evidence>
<dbReference type="GO" id="GO:0008299">
    <property type="term" value="P:isoprenoid biosynthetic process"/>
    <property type="evidence" value="ECO:0007669"/>
    <property type="project" value="UniProtKB-KW"/>
</dbReference>
<evidence type="ECO:0000256" key="4">
    <source>
        <dbReference type="ARBA" id="ARBA00022842"/>
    </source>
</evidence>
<feature type="non-terminal residue" evidence="6">
    <location>
        <position position="124"/>
    </location>
</feature>
<sequence>MRESIKLREDAKFPDSLDSYYKEVKAEFQRYLEIEINKEPQDLAPLIKKGVYGGKQLRPVLCRLVSDCLGGDPHLAFECGMALELIHCAALIHDDWVDGDRFRREAPALWKELGPRTAILVADL</sequence>
<proteinExistence type="predicted"/>
<dbReference type="GO" id="GO:0004659">
    <property type="term" value="F:prenyltransferase activity"/>
    <property type="evidence" value="ECO:0007669"/>
    <property type="project" value="InterPro"/>
</dbReference>